<evidence type="ECO:0000313" key="2">
    <source>
        <dbReference type="EMBL" id="KNC73011.1"/>
    </source>
</evidence>
<gene>
    <name evidence="2" type="ORF">SARC_14428</name>
</gene>
<dbReference type="Proteomes" id="UP000054560">
    <property type="component" value="Unassembled WGS sequence"/>
</dbReference>
<protein>
    <submittedName>
        <fullName evidence="2">Uncharacterized protein</fullName>
    </submittedName>
</protein>
<sequence>MQRLATVRTLTASTMPAFRVHSRSVSNVMNKGSLNTTHLITKSISTTLCRMRLPCKHTLKTHMSHAGSMQMSYIRAFCSSIVRRQDTGKQPEITQSTDAQLQGDADILDPSITSAHGTESNTSSQLEESEHDPLYMQVEIDSEDEESDGEGRGRMVDANEVRATDTATRLELEDIVEMLNLSHCRC</sequence>
<evidence type="ECO:0000313" key="3">
    <source>
        <dbReference type="Proteomes" id="UP000054560"/>
    </source>
</evidence>
<name>A0A0L0F8X6_9EUKA</name>
<accession>A0A0L0F8X6</accession>
<proteinExistence type="predicted"/>
<reference evidence="2 3" key="1">
    <citation type="submission" date="2011-02" db="EMBL/GenBank/DDBJ databases">
        <title>The Genome Sequence of Sphaeroforma arctica JP610.</title>
        <authorList>
            <consortium name="The Broad Institute Genome Sequencing Platform"/>
            <person name="Russ C."/>
            <person name="Cuomo C."/>
            <person name="Young S.K."/>
            <person name="Zeng Q."/>
            <person name="Gargeya S."/>
            <person name="Alvarado L."/>
            <person name="Berlin A."/>
            <person name="Chapman S.B."/>
            <person name="Chen Z."/>
            <person name="Freedman E."/>
            <person name="Gellesch M."/>
            <person name="Goldberg J."/>
            <person name="Griggs A."/>
            <person name="Gujja S."/>
            <person name="Heilman E."/>
            <person name="Heiman D."/>
            <person name="Howarth C."/>
            <person name="Mehta T."/>
            <person name="Neiman D."/>
            <person name="Pearson M."/>
            <person name="Roberts A."/>
            <person name="Saif S."/>
            <person name="Shea T."/>
            <person name="Shenoy N."/>
            <person name="Sisk P."/>
            <person name="Stolte C."/>
            <person name="Sykes S."/>
            <person name="White J."/>
            <person name="Yandava C."/>
            <person name="Burger G."/>
            <person name="Gray M.W."/>
            <person name="Holland P.W.H."/>
            <person name="King N."/>
            <person name="Lang F.B.F."/>
            <person name="Roger A.J."/>
            <person name="Ruiz-Trillo I."/>
            <person name="Haas B."/>
            <person name="Nusbaum C."/>
            <person name="Birren B."/>
        </authorList>
    </citation>
    <scope>NUCLEOTIDE SEQUENCE [LARGE SCALE GENOMIC DNA]</scope>
    <source>
        <strain evidence="2 3">JP610</strain>
    </source>
</reference>
<organism evidence="2 3">
    <name type="scientific">Sphaeroforma arctica JP610</name>
    <dbReference type="NCBI Taxonomy" id="667725"/>
    <lineage>
        <taxon>Eukaryota</taxon>
        <taxon>Ichthyosporea</taxon>
        <taxon>Ichthyophonida</taxon>
        <taxon>Sphaeroforma</taxon>
    </lineage>
</organism>
<dbReference type="GeneID" id="25914932"/>
<evidence type="ECO:0000256" key="1">
    <source>
        <dbReference type="SAM" id="MobiDB-lite"/>
    </source>
</evidence>
<feature type="compositionally biased region" description="Polar residues" evidence="1">
    <location>
        <begin position="111"/>
        <end position="126"/>
    </location>
</feature>
<keyword evidence="3" id="KW-1185">Reference proteome</keyword>
<dbReference type="RefSeq" id="XP_014146913.1">
    <property type="nucleotide sequence ID" value="XM_014291438.1"/>
</dbReference>
<dbReference type="EMBL" id="KQ246210">
    <property type="protein sequence ID" value="KNC73011.1"/>
    <property type="molecule type" value="Genomic_DNA"/>
</dbReference>
<feature type="non-terminal residue" evidence="2">
    <location>
        <position position="186"/>
    </location>
</feature>
<dbReference type="AlphaFoldDB" id="A0A0L0F8X6"/>
<feature type="region of interest" description="Disordered" evidence="1">
    <location>
        <begin position="109"/>
        <end position="131"/>
    </location>
</feature>